<dbReference type="EMBL" id="CP018309">
    <property type="protein sequence ID" value="ASI92774.1"/>
    <property type="molecule type" value="Genomic_DNA"/>
</dbReference>
<evidence type="ECO:0000256" key="3">
    <source>
        <dbReference type="ARBA" id="ARBA00022452"/>
    </source>
</evidence>
<evidence type="ECO:0000256" key="7">
    <source>
        <dbReference type="ARBA" id="ARBA00023237"/>
    </source>
</evidence>
<keyword evidence="3" id="KW-1134">Transmembrane beta strand</keyword>
<reference evidence="10" key="1">
    <citation type="submission" date="2016-12" db="EMBL/GenBank/DDBJ databases">
        <title>Comparative genomic analysis reveals the diversity, evolution, and environmental adaptation strategies of the genus Vibrio.</title>
        <authorList>
            <person name="Lin H."/>
            <person name="Wang X."/>
            <person name="Zhang X.-H."/>
        </authorList>
    </citation>
    <scope>NUCLEOTIDE SEQUENCE [LARGE SCALE GENOMIC DNA]</scope>
    <source>
        <strain evidence="10">QT6D1</strain>
    </source>
</reference>
<dbReference type="GO" id="GO:0015483">
    <property type="term" value="F:long-chain fatty acid transporting porin activity"/>
    <property type="evidence" value="ECO:0007669"/>
    <property type="project" value="TreeGrafter"/>
</dbReference>
<evidence type="ECO:0000256" key="4">
    <source>
        <dbReference type="ARBA" id="ARBA00022692"/>
    </source>
</evidence>
<dbReference type="PANTHER" id="PTHR35093:SF8">
    <property type="entry name" value="OUTER MEMBRANE PROTEIN NMB0088-RELATED"/>
    <property type="match status" value="1"/>
</dbReference>
<dbReference type="Pfam" id="PF03349">
    <property type="entry name" value="Toluene_X"/>
    <property type="match status" value="1"/>
</dbReference>
<evidence type="ECO:0000256" key="6">
    <source>
        <dbReference type="ARBA" id="ARBA00023136"/>
    </source>
</evidence>
<evidence type="ECO:0000256" key="8">
    <source>
        <dbReference type="SAM" id="SignalP"/>
    </source>
</evidence>
<comment type="subcellular location">
    <subcellularLocation>
        <location evidence="1">Cell outer membrane</location>
        <topology evidence="1">Multi-pass membrane protein</topology>
    </subcellularLocation>
</comment>
<keyword evidence="7" id="KW-0998">Cell outer membrane</keyword>
<dbReference type="SUPFAM" id="SSF56935">
    <property type="entry name" value="Porins"/>
    <property type="match status" value="1"/>
</dbReference>
<keyword evidence="6" id="KW-0472">Membrane</keyword>
<feature type="chain" id="PRO_5042842579" evidence="8">
    <location>
        <begin position="18"/>
        <end position="392"/>
    </location>
</feature>
<dbReference type="InterPro" id="IPR005017">
    <property type="entry name" value="OMPP1/FadL/TodX"/>
</dbReference>
<dbReference type="KEGG" id="vsh:BSZ05_23700"/>
<dbReference type="PANTHER" id="PTHR35093">
    <property type="entry name" value="OUTER MEMBRANE PROTEIN NMB0088-RELATED"/>
    <property type="match status" value="1"/>
</dbReference>
<dbReference type="Proteomes" id="UP000197092">
    <property type="component" value="Chromosome 2"/>
</dbReference>
<comment type="similarity">
    <text evidence="2">Belongs to the OmpP1/FadL family.</text>
</comment>
<dbReference type="RefSeq" id="WP_088878643.1">
    <property type="nucleotide sequence ID" value="NZ_CP018309.1"/>
</dbReference>
<dbReference type="GO" id="GO:0009279">
    <property type="term" value="C:cell outer membrane"/>
    <property type="evidence" value="ECO:0007669"/>
    <property type="project" value="UniProtKB-SubCell"/>
</dbReference>
<dbReference type="AlphaFoldDB" id="A0AAN1KQS1"/>
<evidence type="ECO:0000256" key="2">
    <source>
        <dbReference type="ARBA" id="ARBA00008163"/>
    </source>
</evidence>
<evidence type="ECO:0000256" key="5">
    <source>
        <dbReference type="ARBA" id="ARBA00022729"/>
    </source>
</evidence>
<protein>
    <submittedName>
        <fullName evidence="9">Long-chain fatty acid transporter</fullName>
    </submittedName>
</protein>
<keyword evidence="4" id="KW-0812">Transmembrane</keyword>
<name>A0AAN1KQS1_9VIBR</name>
<evidence type="ECO:0000313" key="9">
    <source>
        <dbReference type="EMBL" id="ASI92774.1"/>
    </source>
</evidence>
<proteinExistence type="inferred from homology"/>
<feature type="signal peptide" evidence="8">
    <location>
        <begin position="1"/>
        <end position="17"/>
    </location>
</feature>
<keyword evidence="5 8" id="KW-0732">Signal</keyword>
<gene>
    <name evidence="9" type="ORF">BSZ05_23700</name>
</gene>
<evidence type="ECO:0000256" key="1">
    <source>
        <dbReference type="ARBA" id="ARBA00004571"/>
    </source>
</evidence>
<accession>A0AAN1KQS1</accession>
<dbReference type="Gene3D" id="2.40.160.60">
    <property type="entry name" value="Outer membrane protein transport protein (OMPP1/FadL/TodX)"/>
    <property type="match status" value="1"/>
</dbReference>
<organism evidence="9 10">
    <name type="scientific">Vibrio mediterranei</name>
    <dbReference type="NCBI Taxonomy" id="689"/>
    <lineage>
        <taxon>Bacteria</taxon>
        <taxon>Pseudomonadati</taxon>
        <taxon>Pseudomonadota</taxon>
        <taxon>Gammaproteobacteria</taxon>
        <taxon>Vibrionales</taxon>
        <taxon>Vibrionaceae</taxon>
        <taxon>Vibrio</taxon>
    </lineage>
</organism>
<evidence type="ECO:0000313" key="10">
    <source>
        <dbReference type="Proteomes" id="UP000197092"/>
    </source>
</evidence>
<sequence>MKKSTIALLLLAPTVQASGLLLQEAVTANAGAAGAGDGVYTKSAAATWTNPASMAFMGEQLTTVNAMLLNLEMDYDDKSGIANGDGEATTTMPSLGVFYVRQLNDSLHLGVNFGVVGGSSIEYGSEWAGAPYLDKAFMTGVQLNPNMSYKLNENWSIALGAQISYGLLEVSTASLQTDLDTDWAYGYTAGVMHKQQDWSIGLSYRSKLEHEFAVTATSVDPAMSLPLQTELLVPAIVDLSGRYDVNSKIAILSSIQFHQWSDFEETPLYTDNLTSSVDRQWQDVWKFAVGTEYKLNNSWALKAGFSYETSPQDDPSLQWVDLPVGEQYRYSFGASTEWGDKTVDFFYEFADFGSIPVERQVGAPDNGLNTPLPDLNGTFKGHIHFVGVNLSF</sequence>